<feature type="transmembrane region" description="Helical" evidence="6">
    <location>
        <begin position="228"/>
        <end position="246"/>
    </location>
</feature>
<accession>A0A6G8FLC2</accession>
<evidence type="ECO:0000256" key="2">
    <source>
        <dbReference type="ARBA" id="ARBA00022475"/>
    </source>
</evidence>
<feature type="transmembrane region" description="Helical" evidence="6">
    <location>
        <begin position="323"/>
        <end position="343"/>
    </location>
</feature>
<sequence>MRQNTLAYFASYSLSLLGNGIASVLLPLLVLARTGDVLAAGVVASVTAGISALIGPFAGVLIDRVNRRTISIASDILSAGAVMALPIVDGLWGLTMHWFVILAILGAFGDAPGMTAREVLLPRLARENSSRPDVLDRLVGTREALSGALMLAAPGLGGLLIAIAGVGSTTLFITAGTSLAAAVLSFGIRHSAGEPEKNGEMQNVHGHPIRSVISDLLAALRFLLKNRLVLGATLLTALFVAASAALQTSLLPAYFTAQDLPGLTGLVLSCMSAGGLIGAGVYAVVAGKISRRTWFVVGMVGTTAGYFGLGVLAAPWLVVGSAFVIGLTGAPVSAAIGVATIEATPDNVRGRILSAQNAITMAAPAISAAPIAAIASGFGLSNAGITLAVIIAAACALSIAAPAFRNLNSISTAPSSGRGNERVT</sequence>
<proteinExistence type="predicted"/>
<protein>
    <submittedName>
        <fullName evidence="8">MFS transporter</fullName>
    </submittedName>
</protein>
<comment type="subcellular location">
    <subcellularLocation>
        <location evidence="1">Cell membrane</location>
        <topology evidence="1">Multi-pass membrane protein</topology>
    </subcellularLocation>
</comment>
<gene>
    <name evidence="8" type="ORF">G7067_13225</name>
</gene>
<feature type="transmembrane region" description="Helical" evidence="6">
    <location>
        <begin position="355"/>
        <end position="378"/>
    </location>
</feature>
<dbReference type="GO" id="GO:0005886">
    <property type="term" value="C:plasma membrane"/>
    <property type="evidence" value="ECO:0007669"/>
    <property type="project" value="UniProtKB-SubCell"/>
</dbReference>
<keyword evidence="4 6" id="KW-1133">Transmembrane helix</keyword>
<evidence type="ECO:0000313" key="9">
    <source>
        <dbReference type="Proteomes" id="UP000501387"/>
    </source>
</evidence>
<dbReference type="SUPFAM" id="SSF103473">
    <property type="entry name" value="MFS general substrate transporter"/>
    <property type="match status" value="1"/>
</dbReference>
<evidence type="ECO:0000256" key="4">
    <source>
        <dbReference type="ARBA" id="ARBA00022989"/>
    </source>
</evidence>
<feature type="domain" description="Major facilitator superfamily (MFS) profile" evidence="7">
    <location>
        <begin position="4"/>
        <end position="406"/>
    </location>
</feature>
<dbReference type="PANTHER" id="PTHR23513">
    <property type="entry name" value="INTEGRAL MEMBRANE EFFLUX PROTEIN-RELATED"/>
    <property type="match status" value="1"/>
</dbReference>
<evidence type="ECO:0000256" key="3">
    <source>
        <dbReference type="ARBA" id="ARBA00022692"/>
    </source>
</evidence>
<evidence type="ECO:0000256" key="1">
    <source>
        <dbReference type="ARBA" id="ARBA00004651"/>
    </source>
</evidence>
<dbReference type="PRINTS" id="PR01035">
    <property type="entry name" value="TCRTETA"/>
</dbReference>
<feature type="transmembrane region" description="Helical" evidence="6">
    <location>
        <begin position="266"/>
        <end position="287"/>
    </location>
</feature>
<dbReference type="InterPro" id="IPR001958">
    <property type="entry name" value="Tet-R_TetA/multi-R_MdtG-like"/>
</dbReference>
<feature type="transmembrane region" description="Helical" evidence="6">
    <location>
        <begin position="294"/>
        <end position="317"/>
    </location>
</feature>
<dbReference type="AlphaFoldDB" id="A0A6G8FLC2"/>
<keyword evidence="3 6" id="KW-0812">Transmembrane</keyword>
<evidence type="ECO:0000259" key="7">
    <source>
        <dbReference type="PROSITE" id="PS50850"/>
    </source>
</evidence>
<dbReference type="GO" id="GO:0022857">
    <property type="term" value="F:transmembrane transporter activity"/>
    <property type="evidence" value="ECO:0007669"/>
    <property type="project" value="InterPro"/>
</dbReference>
<dbReference type="PANTHER" id="PTHR23513:SF6">
    <property type="entry name" value="MAJOR FACILITATOR SUPERFAMILY ASSOCIATED DOMAIN-CONTAINING PROTEIN"/>
    <property type="match status" value="1"/>
</dbReference>
<keyword evidence="2" id="KW-1003">Cell membrane</keyword>
<name>A0A6G8FLC2_9MICO</name>
<feature type="transmembrane region" description="Helical" evidence="6">
    <location>
        <begin position="12"/>
        <end position="32"/>
    </location>
</feature>
<dbReference type="InterPro" id="IPR020846">
    <property type="entry name" value="MFS_dom"/>
</dbReference>
<dbReference type="Gene3D" id="1.20.1250.20">
    <property type="entry name" value="MFS general substrate transporter like domains"/>
    <property type="match status" value="1"/>
</dbReference>
<dbReference type="RefSeq" id="WP_166325277.1">
    <property type="nucleotide sequence ID" value="NZ_CP049934.1"/>
</dbReference>
<feature type="transmembrane region" description="Helical" evidence="6">
    <location>
        <begin position="170"/>
        <end position="188"/>
    </location>
</feature>
<dbReference type="EMBL" id="CP049934">
    <property type="protein sequence ID" value="QIM17151.1"/>
    <property type="molecule type" value="Genomic_DNA"/>
</dbReference>
<evidence type="ECO:0000313" key="8">
    <source>
        <dbReference type="EMBL" id="QIM17151.1"/>
    </source>
</evidence>
<dbReference type="KEGG" id="lins:G7067_13225"/>
<dbReference type="PROSITE" id="PS50850">
    <property type="entry name" value="MFS"/>
    <property type="match status" value="1"/>
</dbReference>
<organism evidence="8 9">
    <name type="scientific">Leucobacter insecticola</name>
    <dbReference type="NCBI Taxonomy" id="2714934"/>
    <lineage>
        <taxon>Bacteria</taxon>
        <taxon>Bacillati</taxon>
        <taxon>Actinomycetota</taxon>
        <taxon>Actinomycetes</taxon>
        <taxon>Micrococcales</taxon>
        <taxon>Microbacteriaceae</taxon>
        <taxon>Leucobacter</taxon>
    </lineage>
</organism>
<feature type="transmembrane region" description="Helical" evidence="6">
    <location>
        <begin position="38"/>
        <end position="62"/>
    </location>
</feature>
<evidence type="ECO:0000256" key="6">
    <source>
        <dbReference type="SAM" id="Phobius"/>
    </source>
</evidence>
<dbReference type="Pfam" id="PF07690">
    <property type="entry name" value="MFS_1"/>
    <property type="match status" value="1"/>
</dbReference>
<dbReference type="Proteomes" id="UP000501387">
    <property type="component" value="Chromosome"/>
</dbReference>
<keyword evidence="9" id="KW-1185">Reference proteome</keyword>
<reference evidence="8 9" key="1">
    <citation type="submission" date="2020-03" db="EMBL/GenBank/DDBJ databases">
        <title>Leucobacter sp. nov., isolated from beetles.</title>
        <authorList>
            <person name="Hyun D.-W."/>
            <person name="Bae J.-W."/>
        </authorList>
    </citation>
    <scope>NUCLEOTIDE SEQUENCE [LARGE SCALE GENOMIC DNA]</scope>
    <source>
        <strain evidence="8 9">HDW9B</strain>
    </source>
</reference>
<dbReference type="CDD" id="cd06173">
    <property type="entry name" value="MFS_MefA_like"/>
    <property type="match status" value="1"/>
</dbReference>
<evidence type="ECO:0000256" key="5">
    <source>
        <dbReference type="ARBA" id="ARBA00023136"/>
    </source>
</evidence>
<dbReference type="InterPro" id="IPR036259">
    <property type="entry name" value="MFS_trans_sf"/>
</dbReference>
<feature type="transmembrane region" description="Helical" evidence="6">
    <location>
        <begin position="384"/>
        <end position="404"/>
    </location>
</feature>
<dbReference type="InterPro" id="IPR011701">
    <property type="entry name" value="MFS"/>
</dbReference>
<keyword evidence="5 6" id="KW-0472">Membrane</keyword>